<accession>A0A8B6EYY4</accession>
<feature type="non-terminal residue" evidence="1">
    <location>
        <position position="200"/>
    </location>
</feature>
<evidence type="ECO:0000313" key="1">
    <source>
        <dbReference type="EMBL" id="VDI41323.1"/>
    </source>
</evidence>
<gene>
    <name evidence="1" type="ORF">MGAL_10B062844</name>
</gene>
<proteinExistence type="predicted"/>
<comment type="caution">
    <text evidence="1">The sequence shown here is derived from an EMBL/GenBank/DDBJ whole genome shotgun (WGS) entry which is preliminary data.</text>
</comment>
<sequence length="200" mass="22724">MNVLSRMGIQDNPPLKNESFHGYSVSNKYDDDSGCYFEIDNCGITSKTEKVKVFIRRPKPKDNKTQNSALKPFLYLIFAEDDNKNKIARMKEIIDFAKKKQVPCHIVGQKVFFHIGATKTACIHETTDKNTFDELLEKGFQEFDLLEGNITDEIDYFKTEAEAVIRTKFVPVIISLGINGPTNGVITKAKTSQIPIIHFK</sequence>
<dbReference type="Proteomes" id="UP000596742">
    <property type="component" value="Unassembled WGS sequence"/>
</dbReference>
<dbReference type="AlphaFoldDB" id="A0A8B6EYY4"/>
<evidence type="ECO:0000313" key="2">
    <source>
        <dbReference type="Proteomes" id="UP000596742"/>
    </source>
</evidence>
<organism evidence="1 2">
    <name type="scientific">Mytilus galloprovincialis</name>
    <name type="common">Mediterranean mussel</name>
    <dbReference type="NCBI Taxonomy" id="29158"/>
    <lineage>
        <taxon>Eukaryota</taxon>
        <taxon>Metazoa</taxon>
        <taxon>Spiralia</taxon>
        <taxon>Lophotrochozoa</taxon>
        <taxon>Mollusca</taxon>
        <taxon>Bivalvia</taxon>
        <taxon>Autobranchia</taxon>
        <taxon>Pteriomorphia</taxon>
        <taxon>Mytilida</taxon>
        <taxon>Mytiloidea</taxon>
        <taxon>Mytilidae</taxon>
        <taxon>Mytilinae</taxon>
        <taxon>Mytilus</taxon>
    </lineage>
</organism>
<name>A0A8B6EYY4_MYTGA</name>
<keyword evidence="2" id="KW-1185">Reference proteome</keyword>
<protein>
    <submittedName>
        <fullName evidence="1">Uncharacterized protein</fullName>
    </submittedName>
</protein>
<reference evidence="1" key="1">
    <citation type="submission" date="2018-11" db="EMBL/GenBank/DDBJ databases">
        <authorList>
            <person name="Alioto T."/>
            <person name="Alioto T."/>
        </authorList>
    </citation>
    <scope>NUCLEOTIDE SEQUENCE</scope>
</reference>
<dbReference type="EMBL" id="UYJE01005881">
    <property type="protein sequence ID" value="VDI41323.1"/>
    <property type="molecule type" value="Genomic_DNA"/>
</dbReference>